<dbReference type="Pfam" id="PF12802">
    <property type="entry name" value="MarR_2"/>
    <property type="match status" value="1"/>
</dbReference>
<evidence type="ECO:0000313" key="4">
    <source>
        <dbReference type="Proteomes" id="UP000199233"/>
    </source>
</evidence>
<keyword evidence="4" id="KW-1185">Reference proteome</keyword>
<dbReference type="InterPro" id="IPR000835">
    <property type="entry name" value="HTH_MarR-typ"/>
</dbReference>
<dbReference type="Gene3D" id="1.10.10.10">
    <property type="entry name" value="Winged helix-like DNA-binding domain superfamily/Winged helix DNA-binding domain"/>
    <property type="match status" value="1"/>
</dbReference>
<feature type="region of interest" description="Disordered" evidence="1">
    <location>
        <begin position="156"/>
        <end position="176"/>
    </location>
</feature>
<feature type="domain" description="HTH marR-type" evidence="2">
    <location>
        <begin position="19"/>
        <end position="150"/>
    </location>
</feature>
<evidence type="ECO:0000313" key="3">
    <source>
        <dbReference type="EMBL" id="SEQ38139.1"/>
    </source>
</evidence>
<dbReference type="Proteomes" id="UP000199233">
    <property type="component" value="Unassembled WGS sequence"/>
</dbReference>
<dbReference type="PANTHER" id="PTHR33164">
    <property type="entry name" value="TRANSCRIPTIONAL REGULATOR, MARR FAMILY"/>
    <property type="match status" value="1"/>
</dbReference>
<dbReference type="SMART" id="SM00347">
    <property type="entry name" value="HTH_MARR"/>
    <property type="match status" value="1"/>
</dbReference>
<dbReference type="GO" id="GO:0003700">
    <property type="term" value="F:DNA-binding transcription factor activity"/>
    <property type="evidence" value="ECO:0007669"/>
    <property type="project" value="InterPro"/>
</dbReference>
<keyword evidence="3" id="KW-0238">DNA-binding</keyword>
<dbReference type="PANTHER" id="PTHR33164:SF105">
    <property type="entry name" value="TRANSCRIPTIONAL REPRESSOR PROTEIN-RELATED"/>
    <property type="match status" value="1"/>
</dbReference>
<dbReference type="OrthoDB" id="120080at2"/>
<sequence length="176" mass="19919">MKAKRYHLPYLEDVRNRRHVCFSEQLRSANRSITKLYNEYLGGTDIGIAQFSLLIRLYYFGEVKMSRLARALETERTTVARNVQLLERSGHLEVVAGEDARHRLVRLTPKGFASLEKALPHWRRAQDDLLKHLGPAQWDALFKGLRVLAELERLQDGGPGAAAPQASSGRKKKASG</sequence>
<evidence type="ECO:0000259" key="2">
    <source>
        <dbReference type="PROSITE" id="PS50995"/>
    </source>
</evidence>
<dbReference type="STRING" id="489703.SAMN04488038_1068"/>
<dbReference type="AlphaFoldDB" id="A0A1H9FJQ5"/>
<dbReference type="PROSITE" id="PS50995">
    <property type="entry name" value="HTH_MARR_2"/>
    <property type="match status" value="1"/>
</dbReference>
<evidence type="ECO:0000256" key="1">
    <source>
        <dbReference type="SAM" id="MobiDB-lite"/>
    </source>
</evidence>
<organism evidence="3 4">
    <name type="scientific">Solimonas aquatica</name>
    <dbReference type="NCBI Taxonomy" id="489703"/>
    <lineage>
        <taxon>Bacteria</taxon>
        <taxon>Pseudomonadati</taxon>
        <taxon>Pseudomonadota</taxon>
        <taxon>Gammaproteobacteria</taxon>
        <taxon>Nevskiales</taxon>
        <taxon>Nevskiaceae</taxon>
        <taxon>Solimonas</taxon>
    </lineage>
</organism>
<name>A0A1H9FJQ5_9GAMM</name>
<gene>
    <name evidence="3" type="ORF">SAMN04488038_1068</name>
</gene>
<dbReference type="InterPro" id="IPR036388">
    <property type="entry name" value="WH-like_DNA-bd_sf"/>
</dbReference>
<proteinExistence type="predicted"/>
<dbReference type="GO" id="GO:0003677">
    <property type="term" value="F:DNA binding"/>
    <property type="evidence" value="ECO:0007669"/>
    <property type="project" value="UniProtKB-KW"/>
</dbReference>
<dbReference type="GO" id="GO:0006950">
    <property type="term" value="P:response to stress"/>
    <property type="evidence" value="ECO:0007669"/>
    <property type="project" value="TreeGrafter"/>
</dbReference>
<dbReference type="EMBL" id="FOFS01000006">
    <property type="protein sequence ID" value="SEQ38139.1"/>
    <property type="molecule type" value="Genomic_DNA"/>
</dbReference>
<dbReference type="RefSeq" id="WP_093284630.1">
    <property type="nucleotide sequence ID" value="NZ_FOFS01000006.1"/>
</dbReference>
<dbReference type="SUPFAM" id="SSF46785">
    <property type="entry name" value="Winged helix' DNA-binding domain"/>
    <property type="match status" value="1"/>
</dbReference>
<dbReference type="InterPro" id="IPR039422">
    <property type="entry name" value="MarR/SlyA-like"/>
</dbReference>
<protein>
    <submittedName>
        <fullName evidence="3">DNA-binding transcriptional regulator, MarR family</fullName>
    </submittedName>
</protein>
<reference evidence="4" key="1">
    <citation type="submission" date="2016-10" db="EMBL/GenBank/DDBJ databases">
        <authorList>
            <person name="Varghese N."/>
            <person name="Submissions S."/>
        </authorList>
    </citation>
    <scope>NUCLEOTIDE SEQUENCE [LARGE SCALE GENOMIC DNA]</scope>
    <source>
        <strain evidence="4">DSM 25927</strain>
    </source>
</reference>
<accession>A0A1H9FJQ5</accession>
<dbReference type="InterPro" id="IPR036390">
    <property type="entry name" value="WH_DNA-bd_sf"/>
</dbReference>